<proteinExistence type="predicted"/>
<evidence type="ECO:0000313" key="3">
    <source>
        <dbReference type="Proteomes" id="UP001162060"/>
    </source>
</evidence>
<protein>
    <submittedName>
        <fullName evidence="2">Uncharacterized protein</fullName>
    </submittedName>
</protein>
<reference evidence="2" key="1">
    <citation type="submission" date="2024-01" db="EMBL/GenBank/DDBJ databases">
        <authorList>
            <person name="Webb A."/>
        </authorList>
    </citation>
    <scope>NUCLEOTIDE SEQUENCE</scope>
    <source>
        <strain evidence="2">Pm1</strain>
    </source>
</reference>
<gene>
    <name evidence="2" type="ORF">PM001_LOCUS3500</name>
</gene>
<evidence type="ECO:0000256" key="1">
    <source>
        <dbReference type="SAM" id="MobiDB-lite"/>
    </source>
</evidence>
<dbReference type="EMBL" id="CAKLBY020000031">
    <property type="protein sequence ID" value="CAK7907257.1"/>
    <property type="molecule type" value="Genomic_DNA"/>
</dbReference>
<evidence type="ECO:0000313" key="2">
    <source>
        <dbReference type="EMBL" id="CAK7907257.1"/>
    </source>
</evidence>
<feature type="compositionally biased region" description="Acidic residues" evidence="1">
    <location>
        <begin position="69"/>
        <end position="78"/>
    </location>
</feature>
<name>A0AAV1T8F5_9STRA</name>
<dbReference type="Proteomes" id="UP001162060">
    <property type="component" value="Unassembled WGS sequence"/>
</dbReference>
<sequence>MHASLRESLEGATLGTTQSIFCHVGNATLLRVTVANDKIQAARRRNRIESNVQRAQLATAVETTTTTTENDDDDDDSDCAPLPNRQPAPTTNRDENLRGGQETGPLAFGKKSLILWPSGSVLPKPLGELLAAGNGSQL</sequence>
<organism evidence="2 3">
    <name type="scientific">Peronospora matthiolae</name>
    <dbReference type="NCBI Taxonomy" id="2874970"/>
    <lineage>
        <taxon>Eukaryota</taxon>
        <taxon>Sar</taxon>
        <taxon>Stramenopiles</taxon>
        <taxon>Oomycota</taxon>
        <taxon>Peronosporomycetes</taxon>
        <taxon>Peronosporales</taxon>
        <taxon>Peronosporaceae</taxon>
        <taxon>Peronospora</taxon>
    </lineage>
</organism>
<comment type="caution">
    <text evidence="2">The sequence shown here is derived from an EMBL/GenBank/DDBJ whole genome shotgun (WGS) entry which is preliminary data.</text>
</comment>
<feature type="region of interest" description="Disordered" evidence="1">
    <location>
        <begin position="53"/>
        <end position="105"/>
    </location>
</feature>
<accession>A0AAV1T8F5</accession>
<dbReference type="AlphaFoldDB" id="A0AAV1T8F5"/>